<feature type="region of interest" description="Disordered" evidence="1">
    <location>
        <begin position="91"/>
        <end position="115"/>
    </location>
</feature>
<gene>
    <name evidence="2" type="ORF">DL89DRAFT_295595</name>
</gene>
<dbReference type="RefSeq" id="XP_040740362.1">
    <property type="nucleotide sequence ID" value="XM_040890656.1"/>
</dbReference>
<feature type="region of interest" description="Disordered" evidence="1">
    <location>
        <begin position="138"/>
        <end position="249"/>
    </location>
</feature>
<keyword evidence="3" id="KW-1185">Reference proteome</keyword>
<dbReference type="GeneID" id="63807304"/>
<dbReference type="AlphaFoldDB" id="A0A1Y1VYK9"/>
<evidence type="ECO:0000313" key="2">
    <source>
        <dbReference type="EMBL" id="ORX66352.1"/>
    </source>
</evidence>
<organism evidence="2 3">
    <name type="scientific">Linderina pennispora</name>
    <dbReference type="NCBI Taxonomy" id="61395"/>
    <lineage>
        <taxon>Eukaryota</taxon>
        <taxon>Fungi</taxon>
        <taxon>Fungi incertae sedis</taxon>
        <taxon>Zoopagomycota</taxon>
        <taxon>Kickxellomycotina</taxon>
        <taxon>Kickxellomycetes</taxon>
        <taxon>Kickxellales</taxon>
        <taxon>Kickxellaceae</taxon>
        <taxon>Linderina</taxon>
    </lineage>
</organism>
<sequence length="545" mass="58182">MGDKNEAARQVTGSAVRPVTGSSPSGYGTMGGGGDPAVLSRVVELENVIATVKNSLDNHASSYFSVASQIAELNARIGKLGVALPHATRAAPEVPASAPASAPAEKKAEPPQDEAADPQYDRIQQMIDSLISEANSALEAKPAVASDDPQLSDFPEPIIPKSASQPPAFHTKKRAGRTKPRLALDCSPELLARRPSSAQGARRRRRAPAAYSSSDPTEADGESDMLRASRRSSFRPARQRADTADSVLSNSSETCVASDVLSHSSRRLSAMGVRAFCTPTRATFDGAREFPHLGTDRTMHRRSVSRDEGVPLIRRFRNSVTRAALMSASLVDGSVNDEIAARAARTRSSTTVSEISTSFARWDDAAAEVSALADSFRDADARWSLDVARSSTESDAGRSRTCPVRTPDAIEEYDSAAEATRLLAPAHPGSPAPSALVGMASLLYWTLLFTLGALMLDSFLCQVAGKRVMNSVDKIAQIEGVEHESEDDADSPNVSNTVGRFVRWYIEGTEDSPPPASLGIAAGRKRRPPIQRKPSAARGSFRYID</sequence>
<evidence type="ECO:0000256" key="1">
    <source>
        <dbReference type="SAM" id="MobiDB-lite"/>
    </source>
</evidence>
<name>A0A1Y1VYK9_9FUNG</name>
<comment type="caution">
    <text evidence="2">The sequence shown here is derived from an EMBL/GenBank/DDBJ whole genome shotgun (WGS) entry which is preliminary data.</text>
</comment>
<accession>A0A1Y1VYK9</accession>
<dbReference type="Proteomes" id="UP000193922">
    <property type="component" value="Unassembled WGS sequence"/>
</dbReference>
<feature type="region of interest" description="Disordered" evidence="1">
    <location>
        <begin position="1"/>
        <end position="33"/>
    </location>
</feature>
<protein>
    <submittedName>
        <fullName evidence="2">Uncharacterized protein</fullName>
    </submittedName>
</protein>
<dbReference type="OrthoDB" id="2418712at2759"/>
<feature type="compositionally biased region" description="Low complexity" evidence="1">
    <location>
        <begin position="91"/>
        <end position="103"/>
    </location>
</feature>
<dbReference type="EMBL" id="MCFD01000016">
    <property type="protein sequence ID" value="ORX66352.1"/>
    <property type="molecule type" value="Genomic_DNA"/>
</dbReference>
<proteinExistence type="predicted"/>
<feature type="region of interest" description="Disordered" evidence="1">
    <location>
        <begin position="508"/>
        <end position="545"/>
    </location>
</feature>
<reference evidence="2 3" key="1">
    <citation type="submission" date="2016-07" db="EMBL/GenBank/DDBJ databases">
        <title>Pervasive Adenine N6-methylation of Active Genes in Fungi.</title>
        <authorList>
            <consortium name="DOE Joint Genome Institute"/>
            <person name="Mondo S.J."/>
            <person name="Dannebaum R.O."/>
            <person name="Kuo R.C."/>
            <person name="Labutti K."/>
            <person name="Haridas S."/>
            <person name="Kuo A."/>
            <person name="Salamov A."/>
            <person name="Ahrendt S.R."/>
            <person name="Lipzen A."/>
            <person name="Sullivan W."/>
            <person name="Andreopoulos W.B."/>
            <person name="Clum A."/>
            <person name="Lindquist E."/>
            <person name="Daum C."/>
            <person name="Ramamoorthy G.K."/>
            <person name="Gryganskyi A."/>
            <person name="Culley D."/>
            <person name="Magnuson J.K."/>
            <person name="James T.Y."/>
            <person name="O'Malley M.A."/>
            <person name="Stajich J.E."/>
            <person name="Spatafora J.W."/>
            <person name="Visel A."/>
            <person name="Grigoriev I.V."/>
        </authorList>
    </citation>
    <scope>NUCLEOTIDE SEQUENCE [LARGE SCALE GENOMIC DNA]</scope>
    <source>
        <strain evidence="2 3">ATCC 12442</strain>
    </source>
</reference>
<evidence type="ECO:0000313" key="3">
    <source>
        <dbReference type="Proteomes" id="UP000193922"/>
    </source>
</evidence>
<feature type="compositionally biased region" description="Basic residues" evidence="1">
    <location>
        <begin position="170"/>
        <end position="180"/>
    </location>
</feature>